<feature type="region of interest" description="Disordered" evidence="1">
    <location>
        <begin position="87"/>
        <end position="160"/>
    </location>
</feature>
<dbReference type="Proteomes" id="UP000823775">
    <property type="component" value="Unassembled WGS sequence"/>
</dbReference>
<organism evidence="2 3">
    <name type="scientific">Datura stramonium</name>
    <name type="common">Jimsonweed</name>
    <name type="synonym">Common thornapple</name>
    <dbReference type="NCBI Taxonomy" id="4076"/>
    <lineage>
        <taxon>Eukaryota</taxon>
        <taxon>Viridiplantae</taxon>
        <taxon>Streptophyta</taxon>
        <taxon>Embryophyta</taxon>
        <taxon>Tracheophyta</taxon>
        <taxon>Spermatophyta</taxon>
        <taxon>Magnoliopsida</taxon>
        <taxon>eudicotyledons</taxon>
        <taxon>Gunneridae</taxon>
        <taxon>Pentapetalae</taxon>
        <taxon>asterids</taxon>
        <taxon>lamiids</taxon>
        <taxon>Solanales</taxon>
        <taxon>Solanaceae</taxon>
        <taxon>Solanoideae</taxon>
        <taxon>Datureae</taxon>
        <taxon>Datura</taxon>
    </lineage>
</organism>
<name>A0ABS8RX79_DATST</name>
<evidence type="ECO:0000256" key="1">
    <source>
        <dbReference type="SAM" id="MobiDB-lite"/>
    </source>
</evidence>
<gene>
    <name evidence="2" type="ORF">HAX54_004516</name>
</gene>
<protein>
    <submittedName>
        <fullName evidence="2">Uncharacterized protein</fullName>
    </submittedName>
</protein>
<keyword evidence="3" id="KW-1185">Reference proteome</keyword>
<feature type="compositionally biased region" description="Polar residues" evidence="1">
    <location>
        <begin position="128"/>
        <end position="143"/>
    </location>
</feature>
<comment type="caution">
    <text evidence="2">The sequence shown here is derived from an EMBL/GenBank/DDBJ whole genome shotgun (WGS) entry which is preliminary data.</text>
</comment>
<sequence>MDVVFLECLFNEAIQANGEESVLIYKGLRKMIAEKVRMAAELDSIRESILEVFREENWRHKQAAKINEVKIRSQEDQFILRKAQELAETSGASLPQDPRASTNSASGFEFGSPKPEDDETTSDEHTSVPPSSTTQALISSPSSRAVEDLASEVLDSSART</sequence>
<accession>A0ABS8RX79</accession>
<proteinExistence type="predicted"/>
<evidence type="ECO:0000313" key="3">
    <source>
        <dbReference type="Proteomes" id="UP000823775"/>
    </source>
</evidence>
<dbReference type="EMBL" id="JACEIK010000121">
    <property type="protein sequence ID" value="MCD7450219.1"/>
    <property type="molecule type" value="Genomic_DNA"/>
</dbReference>
<reference evidence="2 3" key="1">
    <citation type="journal article" date="2021" name="BMC Genomics">
        <title>Datura genome reveals duplications of psychoactive alkaloid biosynthetic genes and high mutation rate following tissue culture.</title>
        <authorList>
            <person name="Rajewski A."/>
            <person name="Carter-House D."/>
            <person name="Stajich J."/>
            <person name="Litt A."/>
        </authorList>
    </citation>
    <scope>NUCLEOTIDE SEQUENCE [LARGE SCALE GENOMIC DNA]</scope>
    <source>
        <strain evidence="2">AR-01</strain>
    </source>
</reference>
<evidence type="ECO:0000313" key="2">
    <source>
        <dbReference type="EMBL" id="MCD7450219.1"/>
    </source>
</evidence>